<dbReference type="Proteomes" id="UP000824037">
    <property type="component" value="Unassembled WGS sequence"/>
</dbReference>
<dbReference type="InterPro" id="IPR036291">
    <property type="entry name" value="NAD(P)-bd_dom_sf"/>
</dbReference>
<dbReference type="PANTHER" id="PTHR43818">
    <property type="entry name" value="BCDNA.GH03377"/>
    <property type="match status" value="1"/>
</dbReference>
<dbReference type="GO" id="GO:0000166">
    <property type="term" value="F:nucleotide binding"/>
    <property type="evidence" value="ECO:0007669"/>
    <property type="project" value="InterPro"/>
</dbReference>
<dbReference type="PANTHER" id="PTHR43818:SF11">
    <property type="entry name" value="BCDNA.GH03377"/>
    <property type="match status" value="1"/>
</dbReference>
<evidence type="ECO:0000256" key="1">
    <source>
        <dbReference type="ARBA" id="ARBA00023002"/>
    </source>
</evidence>
<dbReference type="InterPro" id="IPR000683">
    <property type="entry name" value="Gfo/Idh/MocA-like_OxRdtase_N"/>
</dbReference>
<dbReference type="GO" id="GO:0016491">
    <property type="term" value="F:oxidoreductase activity"/>
    <property type="evidence" value="ECO:0007669"/>
    <property type="project" value="UniProtKB-KW"/>
</dbReference>
<evidence type="ECO:0000313" key="4">
    <source>
        <dbReference type="Proteomes" id="UP000824037"/>
    </source>
</evidence>
<dbReference type="SUPFAM" id="SSF55347">
    <property type="entry name" value="Glyceraldehyde-3-phosphate dehydrogenase-like, C-terminal domain"/>
    <property type="match status" value="1"/>
</dbReference>
<protein>
    <submittedName>
        <fullName evidence="3">Gfo/Idh/MocA family oxidoreductase</fullName>
    </submittedName>
</protein>
<comment type="caution">
    <text evidence="3">The sequence shown here is derived from an EMBL/GenBank/DDBJ whole genome shotgun (WGS) entry which is preliminary data.</text>
</comment>
<reference evidence="3" key="2">
    <citation type="submission" date="2021-04" db="EMBL/GenBank/DDBJ databases">
        <authorList>
            <person name="Gilroy R."/>
        </authorList>
    </citation>
    <scope>NUCLEOTIDE SEQUENCE</scope>
    <source>
        <strain evidence="3">ChiGjej4B4-7305</strain>
    </source>
</reference>
<proteinExistence type="predicted"/>
<keyword evidence="1" id="KW-0560">Oxidoreductase</keyword>
<name>A0A9D2J320_9MICO</name>
<gene>
    <name evidence="3" type="ORF">H9815_03505</name>
</gene>
<reference evidence="3" key="1">
    <citation type="journal article" date="2021" name="PeerJ">
        <title>Extensive microbial diversity within the chicken gut microbiome revealed by metagenomics and culture.</title>
        <authorList>
            <person name="Gilroy R."/>
            <person name="Ravi A."/>
            <person name="Getino M."/>
            <person name="Pursley I."/>
            <person name="Horton D.L."/>
            <person name="Alikhan N.F."/>
            <person name="Baker D."/>
            <person name="Gharbi K."/>
            <person name="Hall N."/>
            <person name="Watson M."/>
            <person name="Adriaenssens E.M."/>
            <person name="Foster-Nyarko E."/>
            <person name="Jarju S."/>
            <person name="Secka A."/>
            <person name="Antonio M."/>
            <person name="Oren A."/>
            <person name="Chaudhuri R.R."/>
            <person name="La Ragione R."/>
            <person name="Hildebrand F."/>
            <person name="Pallen M.J."/>
        </authorList>
    </citation>
    <scope>NUCLEOTIDE SEQUENCE</scope>
    <source>
        <strain evidence="3">ChiGjej4B4-7305</strain>
    </source>
</reference>
<dbReference type="InterPro" id="IPR050463">
    <property type="entry name" value="Gfo/Idh/MocA_oxidrdct_glycsds"/>
</dbReference>
<dbReference type="AlphaFoldDB" id="A0A9D2J320"/>
<evidence type="ECO:0000259" key="2">
    <source>
        <dbReference type="Pfam" id="PF01408"/>
    </source>
</evidence>
<dbReference type="SUPFAM" id="SSF51735">
    <property type="entry name" value="NAD(P)-binding Rossmann-fold domains"/>
    <property type="match status" value="1"/>
</dbReference>
<organism evidence="3 4">
    <name type="scientific">Candidatus Ruania gallistercoris</name>
    <dbReference type="NCBI Taxonomy" id="2838746"/>
    <lineage>
        <taxon>Bacteria</taxon>
        <taxon>Bacillati</taxon>
        <taxon>Actinomycetota</taxon>
        <taxon>Actinomycetes</taxon>
        <taxon>Micrococcales</taxon>
        <taxon>Ruaniaceae</taxon>
        <taxon>Ruania</taxon>
    </lineage>
</organism>
<dbReference type="Gene3D" id="3.30.360.10">
    <property type="entry name" value="Dihydrodipicolinate Reductase, domain 2"/>
    <property type="match status" value="1"/>
</dbReference>
<accession>A0A9D2J320</accession>
<sequence>MTTTFAVVGIHGYGKHHLAELERMHAEGLAEVVAVADPRGGDDARHLPPGTPVHPDLDALLAQVVPDVVVLATPIHTHLALASQAMRAGSAVLLEKPTTASLAEFHQLTEVAAQTGRPVQVGFQSFGSHALDRIAEYLQAGAIGDVTGIGGIGLWRRARSYYDRSRWAGRRHLDGVDVVDGVVTNPLAHAVATALRIDGSTRAEDVAEVAVDLFRVNDIEADDTSAVRLRTRRGTPIALGLTLATEIDGWVPPIVQVHGTSGTLELSYTDDVLTVRSAAGEHTERLGRTGLLRNLVDHLDTGAPLLSGLADTGAFMRVLEAVRTAPDPHQVAAEHVTVHGAGPEQYRVLYDVDAWCRRVATELDTFTALGAPWTR</sequence>
<evidence type="ECO:0000313" key="3">
    <source>
        <dbReference type="EMBL" id="HIZ34821.1"/>
    </source>
</evidence>
<feature type="domain" description="Gfo/Idh/MocA-like oxidoreductase N-terminal" evidence="2">
    <location>
        <begin position="5"/>
        <end position="123"/>
    </location>
</feature>
<dbReference type="Pfam" id="PF01408">
    <property type="entry name" value="GFO_IDH_MocA"/>
    <property type="match status" value="1"/>
</dbReference>
<dbReference type="Gene3D" id="3.40.50.720">
    <property type="entry name" value="NAD(P)-binding Rossmann-like Domain"/>
    <property type="match status" value="1"/>
</dbReference>
<dbReference type="EMBL" id="DXBY01000059">
    <property type="protein sequence ID" value="HIZ34821.1"/>
    <property type="molecule type" value="Genomic_DNA"/>
</dbReference>